<evidence type="ECO:0000256" key="1">
    <source>
        <dbReference type="ARBA" id="ARBA00004651"/>
    </source>
</evidence>
<dbReference type="RefSeq" id="WP_117725813.1">
    <property type="nucleotide sequence ID" value="NZ_QSUL01000038.1"/>
</dbReference>
<evidence type="ECO:0000313" key="11">
    <source>
        <dbReference type="Proteomes" id="UP000260983"/>
    </source>
</evidence>
<dbReference type="PROSITE" id="PS50929">
    <property type="entry name" value="ABC_TM1F"/>
    <property type="match status" value="1"/>
</dbReference>
<comment type="subcellular location">
    <subcellularLocation>
        <location evidence="1">Cell membrane</location>
        <topology evidence="1">Multi-pass membrane protein</topology>
    </subcellularLocation>
</comment>
<dbReference type="InterPro" id="IPR011527">
    <property type="entry name" value="ABC1_TM_dom"/>
</dbReference>
<organism evidence="10 11">
    <name type="scientific">Bacteroides oleiciplenus</name>
    <dbReference type="NCBI Taxonomy" id="626931"/>
    <lineage>
        <taxon>Bacteria</taxon>
        <taxon>Pseudomonadati</taxon>
        <taxon>Bacteroidota</taxon>
        <taxon>Bacteroidia</taxon>
        <taxon>Bacteroidales</taxon>
        <taxon>Bacteroidaceae</taxon>
        <taxon>Bacteroides</taxon>
    </lineage>
</organism>
<evidence type="ECO:0000259" key="8">
    <source>
        <dbReference type="PROSITE" id="PS50893"/>
    </source>
</evidence>
<keyword evidence="4 10" id="KW-0067">ATP-binding</keyword>
<dbReference type="SUPFAM" id="SSF52540">
    <property type="entry name" value="P-loop containing nucleoside triphosphate hydrolases"/>
    <property type="match status" value="1"/>
</dbReference>
<protein>
    <submittedName>
        <fullName evidence="10">ABC transporter ATP-binding protein</fullName>
    </submittedName>
</protein>
<evidence type="ECO:0000256" key="2">
    <source>
        <dbReference type="ARBA" id="ARBA00022692"/>
    </source>
</evidence>
<proteinExistence type="predicted"/>
<dbReference type="InterPro" id="IPR003593">
    <property type="entry name" value="AAA+_ATPase"/>
</dbReference>
<dbReference type="PANTHER" id="PTHR24221">
    <property type="entry name" value="ATP-BINDING CASSETTE SUB-FAMILY B"/>
    <property type="match status" value="1"/>
</dbReference>
<feature type="transmembrane region" description="Helical" evidence="7">
    <location>
        <begin position="241"/>
        <end position="260"/>
    </location>
</feature>
<dbReference type="CDD" id="cd03228">
    <property type="entry name" value="ABCC_MRP_Like"/>
    <property type="match status" value="1"/>
</dbReference>
<keyword evidence="5 7" id="KW-1133">Transmembrane helix</keyword>
<evidence type="ECO:0000259" key="9">
    <source>
        <dbReference type="PROSITE" id="PS50929"/>
    </source>
</evidence>
<evidence type="ECO:0000313" key="10">
    <source>
        <dbReference type="EMBL" id="RGN29571.1"/>
    </source>
</evidence>
<dbReference type="EMBL" id="QSUL01000038">
    <property type="protein sequence ID" value="RGN29571.1"/>
    <property type="molecule type" value="Genomic_DNA"/>
</dbReference>
<dbReference type="InterPro" id="IPR017871">
    <property type="entry name" value="ABC_transporter-like_CS"/>
</dbReference>
<feature type="transmembrane region" description="Helical" evidence="7">
    <location>
        <begin position="55"/>
        <end position="77"/>
    </location>
</feature>
<dbReference type="SMART" id="SM00382">
    <property type="entry name" value="AAA"/>
    <property type="match status" value="1"/>
</dbReference>
<sequence length="559" mass="62106">MIKKIVQLLPEGQRKRSIWVAFSVLLRAVLDFAGVAALVPILLVVVKQDGGRGRMLALCGAVLLFVLLKNTLVVLLARVQSSYQLEIYREFSRRMFANYYHRGLLFLKGKSSVQLGHEVNYVCYTFSSCVLAPVFRIAGEAVLVLLMVSALVIWEPLAGLLLCASFFPLAALYVGLVRKRLRRYGMEELEARRKQSRTVVEAFRGYAELEIAQAFHTSLASFDQGLELIIRSRLRMEVYQLFPSFLSEIAIVGGLALLIGTGSGDLGLISGVFAVAAFRLIPAVRSILNSWVTLQNASHTITVVEEGISDEPRQDAQGYRHQEEDTSEGTSFTFEHTLELHGLGFAFPDGYTLFNGLNLSIRCGERIGIRGASGAGKSTIFNLMLGFFPPTSGKILIDGRELTVANRSEWHKLVGYVPQEIFIIEGTLADNLALGQPQADRRKVTQVLEQVQLKEWADELPQGLDTPLGEYGSRLSGGQKQRIGIARALYKEAEVLFFDEATSALDNKTEQEINHALEALSSQHRELTLVVIAHRESSLAFCDRIFDLDTCEIVYNNKE</sequence>
<feature type="transmembrane region" description="Helical" evidence="7">
    <location>
        <begin position="134"/>
        <end position="153"/>
    </location>
</feature>
<comment type="caution">
    <text evidence="10">The sequence shown here is derived from an EMBL/GenBank/DDBJ whole genome shotgun (WGS) entry which is preliminary data.</text>
</comment>
<dbReference type="GO" id="GO:0005524">
    <property type="term" value="F:ATP binding"/>
    <property type="evidence" value="ECO:0007669"/>
    <property type="project" value="UniProtKB-KW"/>
</dbReference>
<dbReference type="AlphaFoldDB" id="A0A3E5AW59"/>
<feature type="transmembrane region" description="Helical" evidence="7">
    <location>
        <begin position="159"/>
        <end position="177"/>
    </location>
</feature>
<feature type="domain" description="ABC transporter" evidence="8">
    <location>
        <begin position="338"/>
        <end position="559"/>
    </location>
</feature>
<keyword evidence="6 7" id="KW-0472">Membrane</keyword>
<dbReference type="SUPFAM" id="SSF90123">
    <property type="entry name" value="ABC transporter transmembrane region"/>
    <property type="match status" value="1"/>
</dbReference>
<feature type="domain" description="ABC transmembrane type-1" evidence="9">
    <location>
        <begin position="20"/>
        <end position="296"/>
    </location>
</feature>
<feature type="transmembrane region" description="Helical" evidence="7">
    <location>
        <begin position="20"/>
        <end position="43"/>
    </location>
</feature>
<evidence type="ECO:0000256" key="3">
    <source>
        <dbReference type="ARBA" id="ARBA00022741"/>
    </source>
</evidence>
<dbReference type="GO" id="GO:0016887">
    <property type="term" value="F:ATP hydrolysis activity"/>
    <property type="evidence" value="ECO:0007669"/>
    <property type="project" value="InterPro"/>
</dbReference>
<dbReference type="PANTHER" id="PTHR24221:SF654">
    <property type="entry name" value="ATP-BINDING CASSETTE SUB-FAMILY B MEMBER 6"/>
    <property type="match status" value="1"/>
</dbReference>
<evidence type="ECO:0000256" key="6">
    <source>
        <dbReference type="ARBA" id="ARBA00023136"/>
    </source>
</evidence>
<dbReference type="InterPro" id="IPR039421">
    <property type="entry name" value="Type_1_exporter"/>
</dbReference>
<keyword evidence="3" id="KW-0547">Nucleotide-binding</keyword>
<dbReference type="PROSITE" id="PS00211">
    <property type="entry name" value="ABC_TRANSPORTER_1"/>
    <property type="match status" value="1"/>
</dbReference>
<accession>A0A3E5AW59</accession>
<dbReference type="Proteomes" id="UP000260983">
    <property type="component" value="Unassembled WGS sequence"/>
</dbReference>
<evidence type="ECO:0000256" key="4">
    <source>
        <dbReference type="ARBA" id="ARBA00022840"/>
    </source>
</evidence>
<dbReference type="Pfam" id="PF00005">
    <property type="entry name" value="ABC_tran"/>
    <property type="match status" value="1"/>
</dbReference>
<name>A0A3E5AW59_9BACE</name>
<dbReference type="Gene3D" id="1.20.1560.10">
    <property type="entry name" value="ABC transporter type 1, transmembrane domain"/>
    <property type="match status" value="1"/>
</dbReference>
<dbReference type="InterPro" id="IPR027417">
    <property type="entry name" value="P-loop_NTPase"/>
</dbReference>
<evidence type="ECO:0000256" key="5">
    <source>
        <dbReference type="ARBA" id="ARBA00022989"/>
    </source>
</evidence>
<reference evidence="10 11" key="1">
    <citation type="submission" date="2018-08" db="EMBL/GenBank/DDBJ databases">
        <title>A genome reference for cultivated species of the human gut microbiota.</title>
        <authorList>
            <person name="Zou Y."/>
            <person name="Xue W."/>
            <person name="Luo G."/>
        </authorList>
    </citation>
    <scope>NUCLEOTIDE SEQUENCE [LARGE SCALE GENOMIC DNA]</scope>
    <source>
        <strain evidence="10 11">OM05-15BH</strain>
    </source>
</reference>
<dbReference type="Gene3D" id="3.40.50.300">
    <property type="entry name" value="P-loop containing nucleotide triphosphate hydrolases"/>
    <property type="match status" value="1"/>
</dbReference>
<dbReference type="InterPro" id="IPR036640">
    <property type="entry name" value="ABC1_TM_sf"/>
</dbReference>
<dbReference type="InterPro" id="IPR003439">
    <property type="entry name" value="ABC_transporter-like_ATP-bd"/>
</dbReference>
<gene>
    <name evidence="10" type="ORF">DXB65_24000</name>
</gene>
<dbReference type="GO" id="GO:0005886">
    <property type="term" value="C:plasma membrane"/>
    <property type="evidence" value="ECO:0007669"/>
    <property type="project" value="UniProtKB-SubCell"/>
</dbReference>
<evidence type="ECO:0000256" key="7">
    <source>
        <dbReference type="SAM" id="Phobius"/>
    </source>
</evidence>
<keyword evidence="2 7" id="KW-0812">Transmembrane</keyword>
<dbReference type="GO" id="GO:0140359">
    <property type="term" value="F:ABC-type transporter activity"/>
    <property type="evidence" value="ECO:0007669"/>
    <property type="project" value="InterPro"/>
</dbReference>
<dbReference type="PROSITE" id="PS50893">
    <property type="entry name" value="ABC_TRANSPORTER_2"/>
    <property type="match status" value="1"/>
</dbReference>
<dbReference type="GO" id="GO:0034040">
    <property type="term" value="F:ATPase-coupled lipid transmembrane transporter activity"/>
    <property type="evidence" value="ECO:0007669"/>
    <property type="project" value="TreeGrafter"/>
</dbReference>